<name>A0ABY6J5N6_9BACT</name>
<protein>
    <recommendedName>
        <fullName evidence="4">DUF805 domain-containing protein</fullName>
    </recommendedName>
</protein>
<feature type="transmembrane region" description="Helical" evidence="1">
    <location>
        <begin position="77"/>
        <end position="94"/>
    </location>
</feature>
<evidence type="ECO:0000313" key="2">
    <source>
        <dbReference type="EMBL" id="UYQ93557.1"/>
    </source>
</evidence>
<sequence>MQRTYDQRFAIYFRATFLPSLVATALISLAAIFNPNPDFGAGAIMITVLSFLLLSCIVSAITATIARRFNVQESNMLLYLMFAGYLIPIFAWLAEREEGGLTMTLGMIVMISIPNTIYSIIAHFRLRKKEREVNADDLLNSINIQEESKHL</sequence>
<keyword evidence="1" id="KW-1133">Transmembrane helix</keyword>
<evidence type="ECO:0008006" key="4">
    <source>
        <dbReference type="Google" id="ProtNLM"/>
    </source>
</evidence>
<reference evidence="2" key="1">
    <citation type="submission" date="2022-10" db="EMBL/GenBank/DDBJ databases">
        <title>Chitinophaga sp. nov., isolated from soil.</title>
        <authorList>
            <person name="Jeon C.O."/>
        </authorList>
    </citation>
    <scope>NUCLEOTIDE SEQUENCE</scope>
    <source>
        <strain evidence="2">R8</strain>
    </source>
</reference>
<accession>A0ABY6J5N6</accession>
<gene>
    <name evidence="2" type="ORF">MKQ68_00385</name>
</gene>
<feature type="transmembrane region" description="Helical" evidence="1">
    <location>
        <begin position="39"/>
        <end position="65"/>
    </location>
</feature>
<evidence type="ECO:0000313" key="3">
    <source>
        <dbReference type="Proteomes" id="UP001162741"/>
    </source>
</evidence>
<dbReference type="Proteomes" id="UP001162741">
    <property type="component" value="Chromosome"/>
</dbReference>
<keyword evidence="1" id="KW-0812">Transmembrane</keyword>
<proteinExistence type="predicted"/>
<keyword evidence="1" id="KW-0472">Membrane</keyword>
<dbReference type="EMBL" id="CP107006">
    <property type="protein sequence ID" value="UYQ93557.1"/>
    <property type="molecule type" value="Genomic_DNA"/>
</dbReference>
<keyword evidence="3" id="KW-1185">Reference proteome</keyword>
<dbReference type="RefSeq" id="WP_264281613.1">
    <property type="nucleotide sequence ID" value="NZ_CP107006.1"/>
</dbReference>
<evidence type="ECO:0000256" key="1">
    <source>
        <dbReference type="SAM" id="Phobius"/>
    </source>
</evidence>
<feature type="transmembrane region" description="Helical" evidence="1">
    <location>
        <begin position="100"/>
        <end position="121"/>
    </location>
</feature>
<feature type="transmembrane region" description="Helical" evidence="1">
    <location>
        <begin position="12"/>
        <end position="33"/>
    </location>
</feature>
<organism evidence="2 3">
    <name type="scientific">Chitinophaga horti</name>
    <dbReference type="NCBI Taxonomy" id="2920382"/>
    <lineage>
        <taxon>Bacteria</taxon>
        <taxon>Pseudomonadati</taxon>
        <taxon>Bacteroidota</taxon>
        <taxon>Chitinophagia</taxon>
        <taxon>Chitinophagales</taxon>
        <taxon>Chitinophagaceae</taxon>
        <taxon>Chitinophaga</taxon>
    </lineage>
</organism>